<evidence type="ECO:0000256" key="8">
    <source>
        <dbReference type="ARBA" id="ARBA00032554"/>
    </source>
</evidence>
<dbReference type="Proteomes" id="UP000598633">
    <property type="component" value="Unassembled WGS sequence"/>
</dbReference>
<reference evidence="12 13" key="1">
    <citation type="submission" date="2020-08" db="EMBL/GenBank/DDBJ databases">
        <title>Acidobacteriota in marine sediments use diverse sulfur dissimilation pathways.</title>
        <authorList>
            <person name="Wasmund K."/>
        </authorList>
    </citation>
    <scope>NUCLEOTIDE SEQUENCE [LARGE SCALE GENOMIC DNA]</scope>
    <source>
        <strain evidence="12">MAG AM3-A</strain>
    </source>
</reference>
<evidence type="ECO:0000256" key="1">
    <source>
        <dbReference type="ARBA" id="ARBA00009684"/>
    </source>
</evidence>
<comment type="pathway">
    <text evidence="9">Isoprenoid biosynthesis; isopentenyl diphosphate biosynthesis via DXP pathway; isopentenyl diphosphate from 1-deoxy-D-xylulose 5-phosphate: step 3/6.</text>
</comment>
<feature type="domain" description="GHMP kinase C-terminal" evidence="11">
    <location>
        <begin position="221"/>
        <end position="280"/>
    </location>
</feature>
<proteinExistence type="inferred from homology"/>
<evidence type="ECO:0000256" key="7">
    <source>
        <dbReference type="ARBA" id="ARBA00022840"/>
    </source>
</evidence>
<feature type="active site" evidence="9">
    <location>
        <position position="137"/>
    </location>
</feature>
<comment type="caution">
    <text evidence="12">The sequence shown here is derived from an EMBL/GenBank/DDBJ whole genome shotgun (WGS) entry which is preliminary data.</text>
</comment>
<keyword evidence="7 9" id="KW-0067">ATP-binding</keyword>
<keyword evidence="6 9" id="KW-0418">Kinase</keyword>
<comment type="similarity">
    <text evidence="1 9">Belongs to the GHMP kinase family. IspE subfamily.</text>
</comment>
<evidence type="ECO:0000259" key="11">
    <source>
        <dbReference type="Pfam" id="PF08544"/>
    </source>
</evidence>
<evidence type="ECO:0000256" key="6">
    <source>
        <dbReference type="ARBA" id="ARBA00022777"/>
    </source>
</evidence>
<dbReference type="HAMAP" id="MF_00061">
    <property type="entry name" value="IspE"/>
    <property type="match status" value="1"/>
</dbReference>
<dbReference type="GO" id="GO:0050515">
    <property type="term" value="F:4-(cytidine 5'-diphospho)-2-C-methyl-D-erythritol kinase activity"/>
    <property type="evidence" value="ECO:0007669"/>
    <property type="project" value="UniProtKB-UniRule"/>
</dbReference>
<feature type="domain" description="GHMP kinase N-terminal" evidence="10">
    <location>
        <begin position="67"/>
        <end position="145"/>
    </location>
</feature>
<keyword evidence="4 9" id="KW-0808">Transferase</keyword>
<comment type="function">
    <text evidence="9">Catalyzes the phosphorylation of the position 2 hydroxy group of 4-diphosphocytidyl-2C-methyl-D-erythritol.</text>
</comment>
<organism evidence="12 13">
    <name type="scientific">Candidatus Sulfomarinibacter kjeldsenii</name>
    <dbReference type="NCBI Taxonomy" id="2885994"/>
    <lineage>
        <taxon>Bacteria</taxon>
        <taxon>Pseudomonadati</taxon>
        <taxon>Acidobacteriota</taxon>
        <taxon>Thermoanaerobaculia</taxon>
        <taxon>Thermoanaerobaculales</taxon>
        <taxon>Candidatus Sulfomarinibacteraceae</taxon>
        <taxon>Candidatus Sulfomarinibacter</taxon>
    </lineage>
</organism>
<protein>
    <recommendedName>
        <fullName evidence="3 9">4-diphosphocytidyl-2-C-methyl-D-erythritol kinase</fullName>
        <shortName evidence="9">CMK</shortName>
        <ecNumber evidence="2 9">2.7.1.148</ecNumber>
    </recommendedName>
    <alternativeName>
        <fullName evidence="8 9">4-(cytidine-5'-diphospho)-2-C-methyl-D-erythritol kinase</fullName>
    </alternativeName>
</protein>
<accession>A0A8J7C348</accession>
<dbReference type="PANTHER" id="PTHR43527">
    <property type="entry name" value="4-DIPHOSPHOCYTIDYL-2-C-METHYL-D-ERYTHRITOL KINASE, CHLOROPLASTIC"/>
    <property type="match status" value="1"/>
</dbReference>
<dbReference type="Pfam" id="PF08544">
    <property type="entry name" value="GHMP_kinases_C"/>
    <property type="match status" value="1"/>
</dbReference>
<dbReference type="Gene3D" id="3.30.70.890">
    <property type="entry name" value="GHMP kinase, C-terminal domain"/>
    <property type="match status" value="1"/>
</dbReference>
<dbReference type="InterPro" id="IPR013750">
    <property type="entry name" value="GHMP_kinase_C_dom"/>
</dbReference>
<evidence type="ECO:0000256" key="2">
    <source>
        <dbReference type="ARBA" id="ARBA00012052"/>
    </source>
</evidence>
<feature type="active site" evidence="9">
    <location>
        <position position="10"/>
    </location>
</feature>
<dbReference type="Gene3D" id="3.30.230.10">
    <property type="match status" value="1"/>
</dbReference>
<dbReference type="InterPro" id="IPR006204">
    <property type="entry name" value="GHMP_kinase_N_dom"/>
</dbReference>
<dbReference type="AlphaFoldDB" id="A0A8J7C348"/>
<name>A0A8J7C348_9BACT</name>
<dbReference type="SUPFAM" id="SSF54211">
    <property type="entry name" value="Ribosomal protein S5 domain 2-like"/>
    <property type="match status" value="1"/>
</dbReference>
<dbReference type="NCBIfam" id="TIGR00154">
    <property type="entry name" value="ispE"/>
    <property type="match status" value="1"/>
</dbReference>
<evidence type="ECO:0000256" key="4">
    <source>
        <dbReference type="ARBA" id="ARBA00022679"/>
    </source>
</evidence>
<dbReference type="Pfam" id="PF00288">
    <property type="entry name" value="GHMP_kinases_N"/>
    <property type="match status" value="1"/>
</dbReference>
<dbReference type="InterPro" id="IPR004424">
    <property type="entry name" value="IspE"/>
</dbReference>
<dbReference type="InterPro" id="IPR036554">
    <property type="entry name" value="GHMP_kinase_C_sf"/>
</dbReference>
<dbReference type="UniPathway" id="UPA00056">
    <property type="reaction ID" value="UER00094"/>
</dbReference>
<dbReference type="EMBL" id="JACXWA010000032">
    <property type="protein sequence ID" value="MBD3870110.1"/>
    <property type="molecule type" value="Genomic_DNA"/>
</dbReference>
<feature type="binding site" evidence="9">
    <location>
        <begin position="95"/>
        <end position="105"/>
    </location>
    <ligand>
        <name>ATP</name>
        <dbReference type="ChEBI" id="CHEBI:30616"/>
    </ligand>
</feature>
<dbReference type="InterPro" id="IPR014721">
    <property type="entry name" value="Ribsml_uS5_D2-typ_fold_subgr"/>
</dbReference>
<dbReference type="PIRSF" id="PIRSF010376">
    <property type="entry name" value="IspE"/>
    <property type="match status" value="1"/>
</dbReference>
<evidence type="ECO:0000256" key="5">
    <source>
        <dbReference type="ARBA" id="ARBA00022741"/>
    </source>
</evidence>
<dbReference type="EC" id="2.7.1.148" evidence="2 9"/>
<dbReference type="GO" id="GO:0019288">
    <property type="term" value="P:isopentenyl diphosphate biosynthetic process, methylerythritol 4-phosphate pathway"/>
    <property type="evidence" value="ECO:0007669"/>
    <property type="project" value="UniProtKB-UniRule"/>
</dbReference>
<evidence type="ECO:0000256" key="9">
    <source>
        <dbReference type="HAMAP-Rule" id="MF_00061"/>
    </source>
</evidence>
<evidence type="ECO:0000256" key="3">
    <source>
        <dbReference type="ARBA" id="ARBA00017473"/>
    </source>
</evidence>
<dbReference type="PANTHER" id="PTHR43527:SF2">
    <property type="entry name" value="4-DIPHOSPHOCYTIDYL-2-C-METHYL-D-ERYTHRITOL KINASE, CHLOROPLASTIC"/>
    <property type="match status" value="1"/>
</dbReference>
<keyword evidence="5 9" id="KW-0547">Nucleotide-binding</keyword>
<sequence>MWIRVSAAAKINLDLRILNRRSDGFHEVQTLIQTIDLTDEIRATVAPSDVLDLQVTPAGAVSSGIDNLIMRAAEALRRHTGVKAGARLELAKRIPIGAGLGGGSSDAAAALVLLDFLWDLHLQPFELQNLAAEIGSDVPFFLTGGLALATGRGEIVRPLPDLVDCGVVVCTPPLEVATVDVYDRFASGPRLTPRGPKATVDAFVAGLDNAGTIVLPWQDLGNDLEPVVVENWPDVGRAVTALQTLGPLCAAVTGSGAAAFAVFPDLEAARDGADGLDESWNVHVGSTLGRARGRPVVK</sequence>
<dbReference type="InterPro" id="IPR020568">
    <property type="entry name" value="Ribosomal_Su5_D2-typ_SF"/>
</dbReference>
<dbReference type="SUPFAM" id="SSF55060">
    <property type="entry name" value="GHMP Kinase, C-terminal domain"/>
    <property type="match status" value="1"/>
</dbReference>
<evidence type="ECO:0000259" key="10">
    <source>
        <dbReference type="Pfam" id="PF00288"/>
    </source>
</evidence>
<comment type="catalytic activity">
    <reaction evidence="9">
        <text>4-CDP-2-C-methyl-D-erythritol + ATP = 4-CDP-2-C-methyl-D-erythritol 2-phosphate + ADP + H(+)</text>
        <dbReference type="Rhea" id="RHEA:18437"/>
        <dbReference type="ChEBI" id="CHEBI:15378"/>
        <dbReference type="ChEBI" id="CHEBI:30616"/>
        <dbReference type="ChEBI" id="CHEBI:57823"/>
        <dbReference type="ChEBI" id="CHEBI:57919"/>
        <dbReference type="ChEBI" id="CHEBI:456216"/>
        <dbReference type="EC" id="2.7.1.148"/>
    </reaction>
</comment>
<evidence type="ECO:0000313" key="12">
    <source>
        <dbReference type="EMBL" id="MBD3870110.1"/>
    </source>
</evidence>
<gene>
    <name evidence="9 12" type="primary">ispE</name>
    <name evidence="12" type="ORF">IFJ97_01975</name>
</gene>
<dbReference type="GO" id="GO:0016114">
    <property type="term" value="P:terpenoid biosynthetic process"/>
    <property type="evidence" value="ECO:0007669"/>
    <property type="project" value="UniProtKB-UniRule"/>
</dbReference>
<keyword evidence="9" id="KW-0414">Isoprene biosynthesis</keyword>
<dbReference type="GO" id="GO:0005524">
    <property type="term" value="F:ATP binding"/>
    <property type="evidence" value="ECO:0007669"/>
    <property type="project" value="UniProtKB-UniRule"/>
</dbReference>
<evidence type="ECO:0000313" key="13">
    <source>
        <dbReference type="Proteomes" id="UP000598633"/>
    </source>
</evidence>